<proteinExistence type="predicted"/>
<dbReference type="Proteomes" id="UP000287651">
    <property type="component" value="Unassembled WGS sequence"/>
</dbReference>
<feature type="compositionally biased region" description="Low complexity" evidence="1">
    <location>
        <begin position="14"/>
        <end position="29"/>
    </location>
</feature>
<accession>A0A427AYI4</accession>
<sequence>MTTGSQGAEDRFPTQSSGTGMGQSSAAGQVSVEAIGGRRAPTRSAVLAQAWKEDLDAGHLLASLYQLFGEGVLPFIQPVEMSFFI</sequence>
<dbReference type="EMBL" id="AMZH03000974">
    <property type="protein sequence ID" value="RRT81177.1"/>
    <property type="molecule type" value="Genomic_DNA"/>
</dbReference>
<evidence type="ECO:0000256" key="1">
    <source>
        <dbReference type="SAM" id="MobiDB-lite"/>
    </source>
</evidence>
<evidence type="ECO:0000313" key="3">
    <source>
        <dbReference type="Proteomes" id="UP000287651"/>
    </source>
</evidence>
<comment type="caution">
    <text evidence="2">The sequence shown here is derived from an EMBL/GenBank/DDBJ whole genome shotgun (WGS) entry which is preliminary data.</text>
</comment>
<gene>
    <name evidence="2" type="ORF">B296_00007263</name>
</gene>
<name>A0A427AYI4_ENSVE</name>
<dbReference type="AlphaFoldDB" id="A0A427AYI4"/>
<organism evidence="2 3">
    <name type="scientific">Ensete ventricosum</name>
    <name type="common">Abyssinian banana</name>
    <name type="synonym">Musa ensete</name>
    <dbReference type="NCBI Taxonomy" id="4639"/>
    <lineage>
        <taxon>Eukaryota</taxon>
        <taxon>Viridiplantae</taxon>
        <taxon>Streptophyta</taxon>
        <taxon>Embryophyta</taxon>
        <taxon>Tracheophyta</taxon>
        <taxon>Spermatophyta</taxon>
        <taxon>Magnoliopsida</taxon>
        <taxon>Liliopsida</taxon>
        <taxon>Zingiberales</taxon>
        <taxon>Musaceae</taxon>
        <taxon>Ensete</taxon>
    </lineage>
</organism>
<evidence type="ECO:0000313" key="2">
    <source>
        <dbReference type="EMBL" id="RRT81177.1"/>
    </source>
</evidence>
<protein>
    <submittedName>
        <fullName evidence="2">Uncharacterized protein</fullName>
    </submittedName>
</protein>
<feature type="region of interest" description="Disordered" evidence="1">
    <location>
        <begin position="1"/>
        <end position="34"/>
    </location>
</feature>
<reference evidence="2 3" key="1">
    <citation type="journal article" date="2014" name="Agronomy (Basel)">
        <title>A Draft Genome Sequence for Ensete ventricosum, the Drought-Tolerant Tree Against Hunger.</title>
        <authorList>
            <person name="Harrison J."/>
            <person name="Moore K.A."/>
            <person name="Paszkiewicz K."/>
            <person name="Jones T."/>
            <person name="Grant M."/>
            <person name="Ambacheew D."/>
            <person name="Muzemil S."/>
            <person name="Studholme D.J."/>
        </authorList>
    </citation>
    <scope>NUCLEOTIDE SEQUENCE [LARGE SCALE GENOMIC DNA]</scope>
</reference>